<sequence length="98" mass="9555">MNFYTVCVLAILAVAVMAAPQHIIEKTTIIRGGGGFGGRGGFGGGPGQFGPRGGGPGFGGRGGFGGPGYGPGFGGPRYGPGGFGRGPTTIIKETVVRG</sequence>
<protein>
    <submittedName>
        <fullName evidence="3">Uncharacterized protein</fullName>
    </submittedName>
</protein>
<dbReference type="EMBL" id="CADEPM010000002">
    <property type="protein sequence ID" value="CAB3399843.1"/>
    <property type="molecule type" value="Genomic_DNA"/>
</dbReference>
<name>A0A8S1EJM2_9PELO</name>
<evidence type="ECO:0000256" key="2">
    <source>
        <dbReference type="SAM" id="SignalP"/>
    </source>
</evidence>
<feature type="compositionally biased region" description="Gly residues" evidence="1">
    <location>
        <begin position="39"/>
        <end position="85"/>
    </location>
</feature>
<keyword evidence="2" id="KW-0732">Signal</keyword>
<gene>
    <name evidence="3" type="ORF">CBOVIS_LOCUS2901</name>
</gene>
<reference evidence="3 4" key="1">
    <citation type="submission" date="2020-04" db="EMBL/GenBank/DDBJ databases">
        <authorList>
            <person name="Laetsch R D."/>
            <person name="Stevens L."/>
            <person name="Kumar S."/>
            <person name="Blaxter L. M."/>
        </authorList>
    </citation>
    <scope>NUCLEOTIDE SEQUENCE [LARGE SCALE GENOMIC DNA]</scope>
</reference>
<accession>A0A8S1EJM2</accession>
<organism evidence="3 4">
    <name type="scientific">Caenorhabditis bovis</name>
    <dbReference type="NCBI Taxonomy" id="2654633"/>
    <lineage>
        <taxon>Eukaryota</taxon>
        <taxon>Metazoa</taxon>
        <taxon>Ecdysozoa</taxon>
        <taxon>Nematoda</taxon>
        <taxon>Chromadorea</taxon>
        <taxon>Rhabditida</taxon>
        <taxon>Rhabditina</taxon>
        <taxon>Rhabditomorpha</taxon>
        <taxon>Rhabditoidea</taxon>
        <taxon>Rhabditidae</taxon>
        <taxon>Peloderinae</taxon>
        <taxon>Caenorhabditis</taxon>
    </lineage>
</organism>
<feature type="region of interest" description="Disordered" evidence="1">
    <location>
        <begin position="39"/>
        <end position="98"/>
    </location>
</feature>
<dbReference type="AlphaFoldDB" id="A0A8S1EJM2"/>
<dbReference type="Proteomes" id="UP000494206">
    <property type="component" value="Unassembled WGS sequence"/>
</dbReference>
<dbReference type="Pfam" id="PF10917">
    <property type="entry name" value="Fungus-induced"/>
    <property type="match status" value="1"/>
</dbReference>
<evidence type="ECO:0000313" key="3">
    <source>
        <dbReference type="EMBL" id="CAB3399843.1"/>
    </source>
</evidence>
<evidence type="ECO:0000256" key="1">
    <source>
        <dbReference type="SAM" id="MobiDB-lite"/>
    </source>
</evidence>
<comment type="caution">
    <text evidence="3">The sequence shown here is derived from an EMBL/GenBank/DDBJ whole genome shotgun (WGS) entry which is preliminary data.</text>
</comment>
<evidence type="ECO:0000313" key="4">
    <source>
        <dbReference type="Proteomes" id="UP000494206"/>
    </source>
</evidence>
<proteinExistence type="predicted"/>
<feature type="signal peptide" evidence="2">
    <location>
        <begin position="1"/>
        <end position="18"/>
    </location>
</feature>
<dbReference type="InterPro" id="IPR024415">
    <property type="entry name" value="Fungus-induced"/>
</dbReference>
<keyword evidence="4" id="KW-1185">Reference proteome</keyword>
<feature type="chain" id="PRO_5035809219" evidence="2">
    <location>
        <begin position="19"/>
        <end position="98"/>
    </location>
</feature>